<dbReference type="SUPFAM" id="SSF52833">
    <property type="entry name" value="Thioredoxin-like"/>
    <property type="match status" value="1"/>
</dbReference>
<comment type="caution">
    <text evidence="1">The sequence shown here is derived from an EMBL/GenBank/DDBJ whole genome shotgun (WGS) entry which is preliminary data.</text>
</comment>
<proteinExistence type="predicted"/>
<dbReference type="Pfam" id="PF05768">
    <property type="entry name" value="Glrx-like"/>
    <property type="match status" value="1"/>
</dbReference>
<protein>
    <submittedName>
        <fullName evidence="1">Thioredoxin family protein</fullName>
    </submittedName>
</protein>
<reference evidence="1" key="1">
    <citation type="journal article" date="2014" name="Int. J. Syst. Evol. Microbiol.">
        <title>Complete genome sequence of Corynebacterium casei LMG S-19264T (=DSM 44701T), isolated from a smear-ripened cheese.</title>
        <authorList>
            <consortium name="US DOE Joint Genome Institute (JGI-PGF)"/>
            <person name="Walter F."/>
            <person name="Albersmeier A."/>
            <person name="Kalinowski J."/>
            <person name="Ruckert C."/>
        </authorList>
    </citation>
    <scope>NUCLEOTIDE SEQUENCE</scope>
    <source>
        <strain evidence="1">NBRC 101628</strain>
    </source>
</reference>
<dbReference type="Proteomes" id="UP001161422">
    <property type="component" value="Unassembled WGS sequence"/>
</dbReference>
<name>A0AA37RUV1_9GAMM</name>
<reference evidence="1" key="2">
    <citation type="submission" date="2023-01" db="EMBL/GenBank/DDBJ databases">
        <title>Draft genome sequence of Paraferrimonas sedimenticola strain NBRC 101628.</title>
        <authorList>
            <person name="Sun Q."/>
            <person name="Mori K."/>
        </authorList>
    </citation>
    <scope>NUCLEOTIDE SEQUENCE</scope>
    <source>
        <strain evidence="1">NBRC 101628</strain>
    </source>
</reference>
<dbReference type="RefSeq" id="WP_095506989.1">
    <property type="nucleotide sequence ID" value="NZ_BSNC01000004.1"/>
</dbReference>
<dbReference type="EMBL" id="BSNC01000004">
    <property type="protein sequence ID" value="GLP96005.1"/>
    <property type="molecule type" value="Genomic_DNA"/>
</dbReference>
<sequence>MTDLRLFHTEGCHLCELAQALLDEQQLSYQLVDICDHAESLEKYKIRIPVLTKGDAELGWPFDQASLTEFLEANQ</sequence>
<accession>A0AA37RUV1</accession>
<keyword evidence="2" id="KW-1185">Reference proteome</keyword>
<evidence type="ECO:0000313" key="1">
    <source>
        <dbReference type="EMBL" id="GLP96005.1"/>
    </source>
</evidence>
<evidence type="ECO:0000313" key="2">
    <source>
        <dbReference type="Proteomes" id="UP001161422"/>
    </source>
</evidence>
<dbReference type="InterPro" id="IPR008554">
    <property type="entry name" value="Glutaredoxin-like"/>
</dbReference>
<dbReference type="Gene3D" id="3.40.30.10">
    <property type="entry name" value="Glutaredoxin"/>
    <property type="match status" value="1"/>
</dbReference>
<dbReference type="InterPro" id="IPR036249">
    <property type="entry name" value="Thioredoxin-like_sf"/>
</dbReference>
<dbReference type="AlphaFoldDB" id="A0AA37RUV1"/>
<organism evidence="1 2">
    <name type="scientific">Paraferrimonas sedimenticola</name>
    <dbReference type="NCBI Taxonomy" id="375674"/>
    <lineage>
        <taxon>Bacteria</taxon>
        <taxon>Pseudomonadati</taxon>
        <taxon>Pseudomonadota</taxon>
        <taxon>Gammaproteobacteria</taxon>
        <taxon>Alteromonadales</taxon>
        <taxon>Ferrimonadaceae</taxon>
        <taxon>Paraferrimonas</taxon>
    </lineage>
</organism>
<gene>
    <name evidence="1" type="ORF">GCM10007895_13110</name>
</gene>